<proteinExistence type="predicted"/>
<evidence type="ECO:0000313" key="2">
    <source>
        <dbReference type="WBParaSite" id="RSKR_0000568425.1"/>
    </source>
</evidence>
<dbReference type="WBParaSite" id="RSKR_0000568425.1">
    <property type="protein sequence ID" value="RSKR_0000568425.1"/>
    <property type="gene ID" value="RSKR_0000568425"/>
</dbReference>
<sequence length="385" mass="43965">MFNNVIIITNIPESQEDSESIYTNEGEAIQPDQQSKVEKREAASILFSSACNSFSIIDNPCLLGGLKALNSNFISYTPDTLKIKMKAAQQQLKRFIYQKLEKKPFFLVHDHWTDKTLILNAVVAVCGEQNYLITTIVTPSQKADDIEKGLSNCLLELELSNLKPSGFVSDSAPNAILANNLLFKKHDLIITEDELIFMKHLLTILNPTYNEILHLSKSEISSIVPSFSRLNEKITSQDPLSFNISDADMLTEDNDEDASNDLDFNENENEEAFEFPLTKDQIIACLEEAKCNFLIDLEKRKEKYSKQTSIKAATFLNPNYMNQSNITATELFTLLTQDIEVKFEDFKDEYLIYKLKSKNTYEILKTKLLLLTFIVKHPFLLHLYL</sequence>
<evidence type="ECO:0000313" key="1">
    <source>
        <dbReference type="Proteomes" id="UP000095286"/>
    </source>
</evidence>
<dbReference type="Proteomes" id="UP000095286">
    <property type="component" value="Unplaced"/>
</dbReference>
<organism evidence="1 2">
    <name type="scientific">Rhabditophanes sp. KR3021</name>
    <dbReference type="NCBI Taxonomy" id="114890"/>
    <lineage>
        <taxon>Eukaryota</taxon>
        <taxon>Metazoa</taxon>
        <taxon>Ecdysozoa</taxon>
        <taxon>Nematoda</taxon>
        <taxon>Chromadorea</taxon>
        <taxon>Rhabditida</taxon>
        <taxon>Tylenchina</taxon>
        <taxon>Panagrolaimomorpha</taxon>
        <taxon>Strongyloidoidea</taxon>
        <taxon>Alloionematidae</taxon>
        <taxon>Rhabditophanes</taxon>
    </lineage>
</organism>
<name>A0AC35TYA4_9BILA</name>
<accession>A0AC35TYA4</accession>
<reference evidence="2" key="1">
    <citation type="submission" date="2016-11" db="UniProtKB">
        <authorList>
            <consortium name="WormBaseParasite"/>
        </authorList>
    </citation>
    <scope>IDENTIFICATION</scope>
    <source>
        <strain evidence="2">KR3021</strain>
    </source>
</reference>
<protein>
    <submittedName>
        <fullName evidence="2">Uncharacterized protein</fullName>
    </submittedName>
</protein>